<feature type="compositionally biased region" description="Basic and acidic residues" evidence="12">
    <location>
        <begin position="73"/>
        <end position="83"/>
    </location>
</feature>
<feature type="compositionally biased region" description="Acidic residues" evidence="12">
    <location>
        <begin position="708"/>
        <end position="728"/>
    </location>
</feature>
<feature type="region of interest" description="Disordered" evidence="12">
    <location>
        <begin position="756"/>
        <end position="826"/>
    </location>
</feature>
<evidence type="ECO:0000256" key="7">
    <source>
        <dbReference type="ARBA" id="ARBA00022729"/>
    </source>
</evidence>
<dbReference type="GO" id="GO:0005576">
    <property type="term" value="C:extracellular region"/>
    <property type="evidence" value="ECO:0007669"/>
    <property type="project" value="UniProtKB-SubCell"/>
</dbReference>
<organism evidence="14 15">
    <name type="scientific">Heterodera trifolii</name>
    <dbReference type="NCBI Taxonomy" id="157864"/>
    <lineage>
        <taxon>Eukaryota</taxon>
        <taxon>Metazoa</taxon>
        <taxon>Ecdysozoa</taxon>
        <taxon>Nematoda</taxon>
        <taxon>Chromadorea</taxon>
        <taxon>Rhabditida</taxon>
        <taxon>Tylenchina</taxon>
        <taxon>Tylenchomorpha</taxon>
        <taxon>Tylenchoidea</taxon>
        <taxon>Heteroderidae</taxon>
        <taxon>Heteroderinae</taxon>
        <taxon>Heterodera</taxon>
    </lineage>
</organism>
<feature type="region of interest" description="Disordered" evidence="12">
    <location>
        <begin position="67"/>
        <end position="129"/>
    </location>
</feature>
<dbReference type="InterPro" id="IPR011050">
    <property type="entry name" value="Pectin_lyase_fold/virulence"/>
</dbReference>
<name>A0ABD2K4Y4_9BILA</name>
<keyword evidence="13" id="KW-0472">Membrane</keyword>
<dbReference type="PANTHER" id="PTHR33407:SF9">
    <property type="entry name" value="PECTATE LYASE F-RELATED"/>
    <property type="match status" value="1"/>
</dbReference>
<feature type="compositionally biased region" description="Basic and acidic residues" evidence="12">
    <location>
        <begin position="773"/>
        <end position="817"/>
    </location>
</feature>
<dbReference type="SUPFAM" id="SSF51126">
    <property type="entry name" value="Pectin lyase-like"/>
    <property type="match status" value="1"/>
</dbReference>
<dbReference type="EMBL" id="JBICBT010000836">
    <property type="protein sequence ID" value="KAL3097674.1"/>
    <property type="molecule type" value="Genomic_DNA"/>
</dbReference>
<feature type="region of interest" description="Disordered" evidence="12">
    <location>
        <begin position="705"/>
        <end position="731"/>
    </location>
</feature>
<keyword evidence="13" id="KW-1133">Transmembrane helix</keyword>
<keyword evidence="9" id="KW-0456">Lyase</keyword>
<keyword evidence="6" id="KW-0964">Secreted</keyword>
<evidence type="ECO:0000313" key="14">
    <source>
        <dbReference type="EMBL" id="KAL3097674.1"/>
    </source>
</evidence>
<evidence type="ECO:0000256" key="13">
    <source>
        <dbReference type="SAM" id="Phobius"/>
    </source>
</evidence>
<feature type="compositionally biased region" description="Basic residues" evidence="12">
    <location>
        <begin position="118"/>
        <end position="129"/>
    </location>
</feature>
<dbReference type="Gene3D" id="2.160.20.10">
    <property type="entry name" value="Single-stranded right-handed beta-helix, Pectin lyase-like"/>
    <property type="match status" value="1"/>
</dbReference>
<gene>
    <name evidence="14" type="ORF">niasHT_024735</name>
</gene>
<feature type="compositionally biased region" description="Basic residues" evidence="12">
    <location>
        <begin position="85"/>
        <end position="98"/>
    </location>
</feature>
<dbReference type="EC" id="4.2.2.2" evidence="5"/>
<accession>A0ABD2K4Y4</accession>
<dbReference type="Pfam" id="PF03211">
    <property type="entry name" value="Pectate_lyase"/>
    <property type="match status" value="1"/>
</dbReference>
<dbReference type="InterPro" id="IPR012334">
    <property type="entry name" value="Pectin_lyas_fold"/>
</dbReference>
<evidence type="ECO:0000256" key="6">
    <source>
        <dbReference type="ARBA" id="ARBA00022525"/>
    </source>
</evidence>
<reference evidence="14 15" key="1">
    <citation type="submission" date="2024-10" db="EMBL/GenBank/DDBJ databases">
        <authorList>
            <person name="Kim D."/>
        </authorList>
    </citation>
    <scope>NUCLEOTIDE SEQUENCE [LARGE SCALE GENOMIC DNA]</scope>
    <source>
        <strain evidence="14">BH-2024</strain>
    </source>
</reference>
<evidence type="ECO:0000256" key="11">
    <source>
        <dbReference type="ARBA" id="ARBA00039895"/>
    </source>
</evidence>
<evidence type="ECO:0000313" key="15">
    <source>
        <dbReference type="Proteomes" id="UP001620626"/>
    </source>
</evidence>
<comment type="cofactor">
    <cofactor evidence="2">
        <name>Ca(2+)</name>
        <dbReference type="ChEBI" id="CHEBI:29108"/>
    </cofactor>
</comment>
<dbReference type="GO" id="GO:0030570">
    <property type="term" value="F:pectate lyase activity"/>
    <property type="evidence" value="ECO:0007669"/>
    <property type="project" value="UniProtKB-EC"/>
</dbReference>
<dbReference type="InterPro" id="IPR004898">
    <property type="entry name" value="Pectate_lyase_PlyH/PlyE-like"/>
</dbReference>
<evidence type="ECO:0000256" key="3">
    <source>
        <dbReference type="ARBA" id="ARBA00004613"/>
    </source>
</evidence>
<evidence type="ECO:0000256" key="2">
    <source>
        <dbReference type="ARBA" id="ARBA00001913"/>
    </source>
</evidence>
<evidence type="ECO:0000256" key="10">
    <source>
        <dbReference type="ARBA" id="ARBA00025679"/>
    </source>
</evidence>
<feature type="transmembrane region" description="Helical" evidence="13">
    <location>
        <begin position="136"/>
        <end position="157"/>
    </location>
</feature>
<evidence type="ECO:0000256" key="9">
    <source>
        <dbReference type="ARBA" id="ARBA00023239"/>
    </source>
</evidence>
<dbReference type="Proteomes" id="UP001620626">
    <property type="component" value="Unassembled WGS sequence"/>
</dbReference>
<keyword evidence="15" id="KW-1185">Reference proteome</keyword>
<evidence type="ECO:0000256" key="8">
    <source>
        <dbReference type="ARBA" id="ARBA00022837"/>
    </source>
</evidence>
<evidence type="ECO:0000256" key="12">
    <source>
        <dbReference type="SAM" id="MobiDB-lite"/>
    </source>
</evidence>
<evidence type="ECO:0000256" key="4">
    <source>
        <dbReference type="ARBA" id="ARBA00006463"/>
    </source>
</evidence>
<comment type="subcellular location">
    <subcellularLocation>
        <location evidence="3">Secreted</location>
    </subcellularLocation>
</comment>
<feature type="transmembrane region" description="Helical" evidence="13">
    <location>
        <begin position="6"/>
        <end position="26"/>
    </location>
</feature>
<comment type="similarity">
    <text evidence="4">Belongs to the polysaccharide lyase 3 family.</text>
</comment>
<keyword evidence="7" id="KW-0732">Signal</keyword>
<evidence type="ECO:0000256" key="1">
    <source>
        <dbReference type="ARBA" id="ARBA00000695"/>
    </source>
</evidence>
<sequence length="826" mass="91065">MVMLRITPIIAVFVVSFLLAFFNGAVNSTNGKNVFTSNVQNPPANIPKNSNANFNLLQQIDVTNYQQQNGNKTLKESDREQKTKTPSRRKKNGKKLDKKTKSVVEEEKPKKQNEKNNGRKRKEKKKKSQMGKVGKFMFTVFMVISMFVPQVPLNLVIKHNDKFLSIAPENLACREATNGTGYNCELSVNQMVVDDDCRELSIWARMDNDTNTLQLLGEQDLSNCTKTDDHMNCATELVIKPDQIGQLQRLPTAAISKTTKIPKSNLTEKHRRRLDEEGFDTGVCTFPPSPHSELVPDTVEITTDTDFGFTTYVGGSGLLGGGECNMQNGKLKYMFKLADGVTIENAILHTPGMGIFCRGTCTLKNIYYKTLCFHAAGFEYDDLNQEHTYTVIGGAGMGSPDKYFTQSGRGKTHISGFCGDGPFGKLFCSCGSCPDQVERHVTVSDVKMRGHGLTLVAVNQIFGDSASLSGITLYDQDNENKAVEYICQIYSGETKKNRHPIEVFTPKENGQDQCEYKTNDVTLLTTGGRPYPPNPVAGPYPPNPVAGPYPPNPVAGPYPPNPVAGPYPPNPVAGPYPPNPVAGPYPPNPVAGPYPPNPVAGPYPPNPVGGPYPPNTVGCPYPPNTVGGQPVGPRKQFPDYFGSASSRLPRPMFSSSLWGSSTFYVCLLISLFVPQIPNTLMLHHNDQIVEIDSKYLSCDPIINHVPAEDEEEEDEEKDDEEEDDEEEGGYYCKFTVRLEQKEDNKCVSRTLDFGQIGGGRDKGKSGPIYQIKDSAKNNTDRLNSDKNGNDQRKDKGKGGPIDERKDNAKKRITDQKDNITTSNTDH</sequence>
<keyword evidence="13" id="KW-0812">Transmembrane</keyword>
<dbReference type="AlphaFoldDB" id="A0ABD2K4Y4"/>
<dbReference type="PANTHER" id="PTHR33407">
    <property type="entry name" value="PECTATE LYASE F-RELATED"/>
    <property type="match status" value="1"/>
</dbReference>
<keyword evidence="8" id="KW-0106">Calcium</keyword>
<comment type="function">
    <text evidence="10">Pectinolytic enzyme consist of four classes of enzymes: pectin lyase, polygalacturonase, pectin methylesterase and rhamnogalacturonase. Among pectinolytic enzymes, pectin lyase is the most important in depolymerization of pectin, since it cleaves internal glycosidic bonds of highly methylated pectins. Favors pectate, the anion, over pectin, the methyl ester.</text>
</comment>
<protein>
    <recommendedName>
        <fullName evidence="11">Probable pectate lyase F</fullName>
        <ecNumber evidence="5">4.2.2.2</ecNumber>
    </recommendedName>
</protein>
<comment type="catalytic activity">
    <reaction evidence="1">
        <text>Eliminative cleavage of (1-&gt;4)-alpha-D-galacturonan to give oligosaccharides with 4-deoxy-alpha-D-galact-4-enuronosyl groups at their non-reducing ends.</text>
        <dbReference type="EC" id="4.2.2.2"/>
    </reaction>
</comment>
<feature type="compositionally biased region" description="Basic and acidic residues" evidence="12">
    <location>
        <begin position="99"/>
        <end position="117"/>
    </location>
</feature>
<evidence type="ECO:0000256" key="5">
    <source>
        <dbReference type="ARBA" id="ARBA00012272"/>
    </source>
</evidence>
<comment type="caution">
    <text evidence="14">The sequence shown here is derived from an EMBL/GenBank/DDBJ whole genome shotgun (WGS) entry which is preliminary data.</text>
</comment>
<proteinExistence type="inferred from homology"/>